<dbReference type="Pfam" id="PF00990">
    <property type="entry name" value="GGDEF"/>
    <property type="match status" value="1"/>
</dbReference>
<keyword evidence="3" id="KW-0812">Transmembrane</keyword>
<feature type="transmembrane region" description="Helical" evidence="3">
    <location>
        <begin position="34"/>
        <end position="53"/>
    </location>
</feature>
<dbReference type="InterPro" id="IPR050469">
    <property type="entry name" value="Diguanylate_Cyclase"/>
</dbReference>
<dbReference type="PANTHER" id="PTHR45138">
    <property type="entry name" value="REGULATORY COMPONENTS OF SENSORY TRANSDUCTION SYSTEM"/>
    <property type="match status" value="1"/>
</dbReference>
<keyword evidence="6" id="KW-1185">Reference proteome</keyword>
<keyword evidence="5" id="KW-0808">Transferase</keyword>
<keyword evidence="3" id="KW-0472">Membrane</keyword>
<feature type="transmembrane region" description="Helical" evidence="3">
    <location>
        <begin position="122"/>
        <end position="140"/>
    </location>
</feature>
<dbReference type="NCBIfam" id="TIGR00254">
    <property type="entry name" value="GGDEF"/>
    <property type="match status" value="1"/>
</dbReference>
<dbReference type="SMART" id="SM00267">
    <property type="entry name" value="GGDEF"/>
    <property type="match status" value="1"/>
</dbReference>
<keyword evidence="5" id="KW-0548">Nucleotidyltransferase</keyword>
<dbReference type="InterPro" id="IPR043128">
    <property type="entry name" value="Rev_trsase/Diguanyl_cyclase"/>
</dbReference>
<feature type="transmembrane region" description="Helical" evidence="3">
    <location>
        <begin position="152"/>
        <end position="173"/>
    </location>
</feature>
<dbReference type="EMBL" id="JAUOTP010000001">
    <property type="protein sequence ID" value="MDO6413368.1"/>
    <property type="molecule type" value="Genomic_DNA"/>
</dbReference>
<dbReference type="InterPro" id="IPR029787">
    <property type="entry name" value="Nucleotide_cyclase"/>
</dbReference>
<feature type="transmembrane region" description="Helical" evidence="3">
    <location>
        <begin position="92"/>
        <end position="110"/>
    </location>
</feature>
<evidence type="ECO:0000313" key="6">
    <source>
        <dbReference type="Proteomes" id="UP001169764"/>
    </source>
</evidence>
<comment type="catalytic activity">
    <reaction evidence="2">
        <text>2 GTP = 3',3'-c-di-GMP + 2 diphosphate</text>
        <dbReference type="Rhea" id="RHEA:24898"/>
        <dbReference type="ChEBI" id="CHEBI:33019"/>
        <dbReference type="ChEBI" id="CHEBI:37565"/>
        <dbReference type="ChEBI" id="CHEBI:58805"/>
        <dbReference type="EC" id="2.7.7.65"/>
    </reaction>
</comment>
<dbReference type="SUPFAM" id="SSF55073">
    <property type="entry name" value="Nucleotide cyclase"/>
    <property type="match status" value="1"/>
</dbReference>
<dbReference type="PANTHER" id="PTHR45138:SF9">
    <property type="entry name" value="DIGUANYLATE CYCLASE DGCM-RELATED"/>
    <property type="match status" value="1"/>
</dbReference>
<keyword evidence="3" id="KW-1133">Transmembrane helix</keyword>
<dbReference type="InterPro" id="IPR000160">
    <property type="entry name" value="GGDEF_dom"/>
</dbReference>
<accession>A0ABT8Y627</accession>
<feature type="transmembrane region" description="Helical" evidence="3">
    <location>
        <begin position="185"/>
        <end position="203"/>
    </location>
</feature>
<organism evidence="5 6">
    <name type="scientific">Sphingomonas natans</name>
    <dbReference type="NCBI Taxonomy" id="3063330"/>
    <lineage>
        <taxon>Bacteria</taxon>
        <taxon>Pseudomonadati</taxon>
        <taxon>Pseudomonadota</taxon>
        <taxon>Alphaproteobacteria</taxon>
        <taxon>Sphingomonadales</taxon>
        <taxon>Sphingomonadaceae</taxon>
        <taxon>Sphingomonas</taxon>
    </lineage>
</organism>
<gene>
    <name evidence="5" type="ORF">Q4F19_03140</name>
</gene>
<name>A0ABT8Y627_9SPHN</name>
<feature type="domain" description="GGDEF" evidence="4">
    <location>
        <begin position="246"/>
        <end position="377"/>
    </location>
</feature>
<dbReference type="Gene3D" id="3.30.70.270">
    <property type="match status" value="1"/>
</dbReference>
<comment type="caution">
    <text evidence="5">The sequence shown here is derived from an EMBL/GenBank/DDBJ whole genome shotgun (WGS) entry which is preliminary data.</text>
</comment>
<feature type="transmembrane region" description="Helical" evidence="3">
    <location>
        <begin position="6"/>
        <end position="22"/>
    </location>
</feature>
<proteinExistence type="predicted"/>
<reference evidence="5" key="1">
    <citation type="submission" date="2023-07" db="EMBL/GenBank/DDBJ databases">
        <authorList>
            <person name="Kim M."/>
        </authorList>
    </citation>
    <scope>NUCLEOTIDE SEQUENCE</scope>
    <source>
        <strain evidence="5">BIUV-7</strain>
    </source>
</reference>
<protein>
    <recommendedName>
        <fullName evidence="1">diguanylate cyclase</fullName>
        <ecNumber evidence="1">2.7.7.65</ecNumber>
    </recommendedName>
</protein>
<evidence type="ECO:0000256" key="3">
    <source>
        <dbReference type="SAM" id="Phobius"/>
    </source>
</evidence>
<evidence type="ECO:0000256" key="1">
    <source>
        <dbReference type="ARBA" id="ARBA00012528"/>
    </source>
</evidence>
<dbReference type="GO" id="GO:0052621">
    <property type="term" value="F:diguanylate cyclase activity"/>
    <property type="evidence" value="ECO:0007669"/>
    <property type="project" value="UniProtKB-EC"/>
</dbReference>
<evidence type="ECO:0000256" key="2">
    <source>
        <dbReference type="ARBA" id="ARBA00034247"/>
    </source>
</evidence>
<dbReference type="CDD" id="cd01949">
    <property type="entry name" value="GGDEF"/>
    <property type="match status" value="1"/>
</dbReference>
<sequence length="377" mass="39810">MSVGAAIFVPVLVCALFAVATYEQWRRMGRADHAASWLWAFVVVGAGWATTAIEAVLAIRFVFPGAALALCWFAAALLGARGVRQRAEKPDRGVVMLAIWVGTAIGVSLLQDLALSDPMLRSSMAMVVIAGGGALAAVAVGPRHRHASPSAWIGALICGLFASLCLTLAIVALRFPSVAMLEFTSSLFVPLLVLCGVVIMSCLNEDRAQALERLARTDALTGVWNRRGFEEGARHLLDRFRASGGTAAAVAIADIDGFKGINDGHGHAVGDATLARFAETLRSATGSGDLLARLGGEEFAILAIGVDGPVLRQRMDRVRSLLTVASIDPQGMPAITASFGVASLDADHRSLRDALERADRALYRAKSEGRNRVTLAE</sequence>
<dbReference type="EC" id="2.7.7.65" evidence="1"/>
<evidence type="ECO:0000313" key="5">
    <source>
        <dbReference type="EMBL" id="MDO6413368.1"/>
    </source>
</evidence>
<dbReference type="Proteomes" id="UP001169764">
    <property type="component" value="Unassembled WGS sequence"/>
</dbReference>
<dbReference type="PROSITE" id="PS50887">
    <property type="entry name" value="GGDEF"/>
    <property type="match status" value="1"/>
</dbReference>
<evidence type="ECO:0000259" key="4">
    <source>
        <dbReference type="PROSITE" id="PS50887"/>
    </source>
</evidence>
<feature type="transmembrane region" description="Helical" evidence="3">
    <location>
        <begin position="59"/>
        <end position="80"/>
    </location>
</feature>
<dbReference type="RefSeq" id="WP_303539716.1">
    <property type="nucleotide sequence ID" value="NZ_JAUOTP010000001.1"/>
</dbReference>